<protein>
    <submittedName>
        <fullName evidence="1">Uncharacterized protein</fullName>
    </submittedName>
</protein>
<organism evidence="1">
    <name type="scientific">marine sediment metagenome</name>
    <dbReference type="NCBI Taxonomy" id="412755"/>
    <lineage>
        <taxon>unclassified sequences</taxon>
        <taxon>metagenomes</taxon>
        <taxon>ecological metagenomes</taxon>
    </lineage>
</organism>
<gene>
    <name evidence="1" type="ORF">S03H2_20080</name>
</gene>
<proteinExistence type="predicted"/>
<dbReference type="EMBL" id="BARU01010548">
    <property type="protein sequence ID" value="GAH34206.1"/>
    <property type="molecule type" value="Genomic_DNA"/>
</dbReference>
<comment type="caution">
    <text evidence="1">The sequence shown here is derived from an EMBL/GenBank/DDBJ whole genome shotgun (WGS) entry which is preliminary data.</text>
</comment>
<name>X1ELG3_9ZZZZ</name>
<dbReference type="AlphaFoldDB" id="X1ELG3"/>
<evidence type="ECO:0000313" key="1">
    <source>
        <dbReference type="EMBL" id="GAH34206.1"/>
    </source>
</evidence>
<feature type="non-terminal residue" evidence="1">
    <location>
        <position position="1"/>
    </location>
</feature>
<accession>X1ELG3</accession>
<sequence>IFVFQFHDDFRFGLVKLNKVSSGSLSHIFRDFGDFGGFLPVREFGGDELTQAGETYFRETLLMGGFQSLDERHKSGVKFFGIGDWFRRSINII</sequence>
<reference evidence="1" key="1">
    <citation type="journal article" date="2014" name="Front. Microbiol.">
        <title>High frequency of phylogenetically diverse reductive dehalogenase-homologous genes in deep subseafloor sedimentary metagenomes.</title>
        <authorList>
            <person name="Kawai M."/>
            <person name="Futagami T."/>
            <person name="Toyoda A."/>
            <person name="Takaki Y."/>
            <person name="Nishi S."/>
            <person name="Hori S."/>
            <person name="Arai W."/>
            <person name="Tsubouchi T."/>
            <person name="Morono Y."/>
            <person name="Uchiyama I."/>
            <person name="Ito T."/>
            <person name="Fujiyama A."/>
            <person name="Inagaki F."/>
            <person name="Takami H."/>
        </authorList>
    </citation>
    <scope>NUCLEOTIDE SEQUENCE</scope>
    <source>
        <strain evidence="1">Expedition CK06-06</strain>
    </source>
</reference>